<dbReference type="InterPro" id="IPR052904">
    <property type="entry name" value="Acyl-CoA_dehydrogenase-like"/>
</dbReference>
<evidence type="ECO:0000259" key="7">
    <source>
        <dbReference type="Pfam" id="PF02770"/>
    </source>
</evidence>
<comment type="cofactor">
    <cofactor evidence="1 5">
        <name>FAD</name>
        <dbReference type="ChEBI" id="CHEBI:57692"/>
    </cofactor>
</comment>
<evidence type="ECO:0000256" key="5">
    <source>
        <dbReference type="RuleBase" id="RU362125"/>
    </source>
</evidence>
<sequence length="554" mass="58359">MAFFQSPPQLQNTYAADPLLQEYLALQLPDALARFEPELRHLGELAAGELLRLQEADRCAEPRHVPFDAWGRRVDTIELTPLWKAAARLAAEHGLVAIPYERPLGARSRLLQLALLHVVEPSLDVYSCPLAMSDGAARTLLDLAHPALVARALPRLTSRDPARAWTSGQWMTERTGGSDVSGTETVARQDGAGWRLWGTKWFSSATTAEMALALARPEGNPAGGRGLALFYLETRLASGASNGMVVHRLKEKLGTRKLPTAELGLEGAAAEPVAGLTEGVKHVASMLNVTRLWNSVCAAAGMQRALALARDYARRRHAFGGPLLERPLHADTLAGLESEREGAFLLAFRAAALLGLREAGEASAAELLALRTVTPLAKLTTGKQAVAVASEALECFGGAGYVEDTGLPRLLRDAQVLPIWEGTTNVLALDLLRALAPEGALPALAGELRAAAAAARDPSLRAPAEAALRALEHALAWLDRTAGAPAAREAGARRLALTLGRALELALLCAHAQGCLDAGRGGRAAAAARRLARNGVDLLADEPDAAGAAALAGG</sequence>
<dbReference type="InterPro" id="IPR006091">
    <property type="entry name" value="Acyl-CoA_Oxase/DH_mid-dom"/>
</dbReference>
<evidence type="ECO:0000256" key="2">
    <source>
        <dbReference type="ARBA" id="ARBA00009347"/>
    </source>
</evidence>
<keyword evidence="10" id="KW-1185">Reference proteome</keyword>
<dbReference type="Proteomes" id="UP000503640">
    <property type="component" value="Unassembled WGS sequence"/>
</dbReference>
<evidence type="ECO:0000256" key="1">
    <source>
        <dbReference type="ARBA" id="ARBA00001974"/>
    </source>
</evidence>
<dbReference type="GO" id="GO:0003995">
    <property type="term" value="F:acyl-CoA dehydrogenase activity"/>
    <property type="evidence" value="ECO:0007669"/>
    <property type="project" value="InterPro"/>
</dbReference>
<dbReference type="InterPro" id="IPR009100">
    <property type="entry name" value="AcylCoA_DH/oxidase_NM_dom_sf"/>
</dbReference>
<reference evidence="10" key="1">
    <citation type="journal article" date="2020" name="Appl. Environ. Microbiol.">
        <title>Diazotrophic Anaeromyxobacter Isolates from Soils.</title>
        <authorList>
            <person name="Masuda Y."/>
            <person name="Yamanaka H."/>
            <person name="Xu Z.X."/>
            <person name="Shiratori Y."/>
            <person name="Aono T."/>
            <person name="Amachi S."/>
            <person name="Senoo K."/>
            <person name="Itoh H."/>
        </authorList>
    </citation>
    <scope>NUCLEOTIDE SEQUENCE [LARGE SCALE GENOMIC DNA]</scope>
    <source>
        <strain evidence="10">R267</strain>
    </source>
</reference>
<evidence type="ECO:0000259" key="6">
    <source>
        <dbReference type="Pfam" id="PF00441"/>
    </source>
</evidence>
<dbReference type="Gene3D" id="2.40.110.20">
    <property type="match status" value="1"/>
</dbReference>
<dbReference type="RefSeq" id="WP_176062122.1">
    <property type="nucleotide sequence ID" value="NZ_BJTG01000001.1"/>
</dbReference>
<dbReference type="PANTHER" id="PTHR42707:SF2">
    <property type="entry name" value="ACD11 DEHYDROGENASE"/>
    <property type="match status" value="1"/>
</dbReference>
<dbReference type="Pfam" id="PF02770">
    <property type="entry name" value="Acyl-CoA_dh_M"/>
    <property type="match status" value="1"/>
</dbReference>
<feature type="domain" description="Adaptive response protein AidB N-terminal" evidence="8">
    <location>
        <begin position="11"/>
        <end position="159"/>
    </location>
</feature>
<accession>A0A7I9VFZ3</accession>
<dbReference type="Gene3D" id="6.10.250.600">
    <property type="match status" value="1"/>
</dbReference>
<dbReference type="InterPro" id="IPR006089">
    <property type="entry name" value="Acyl-CoA_DH_CS"/>
</dbReference>
<dbReference type="EMBL" id="BJTG01000001">
    <property type="protein sequence ID" value="GEJ55311.1"/>
    <property type="molecule type" value="Genomic_DNA"/>
</dbReference>
<evidence type="ECO:0000259" key="8">
    <source>
        <dbReference type="Pfam" id="PF18158"/>
    </source>
</evidence>
<dbReference type="PANTHER" id="PTHR42707">
    <property type="entry name" value="ACYL-COA DEHYDROGENASE"/>
    <property type="match status" value="1"/>
</dbReference>
<dbReference type="InterPro" id="IPR036250">
    <property type="entry name" value="AcylCo_DH-like_C"/>
</dbReference>
<keyword evidence="3 5" id="KW-0285">Flavoprotein</keyword>
<proteinExistence type="inferred from homology"/>
<dbReference type="Gene3D" id="1.20.140.10">
    <property type="entry name" value="Butyryl-CoA Dehydrogenase, subunit A, domain 3"/>
    <property type="match status" value="1"/>
</dbReference>
<evidence type="ECO:0008006" key="11">
    <source>
        <dbReference type="Google" id="ProtNLM"/>
    </source>
</evidence>
<organism evidence="9 10">
    <name type="scientific">Anaeromyxobacter diazotrophicus</name>
    <dbReference type="NCBI Taxonomy" id="2590199"/>
    <lineage>
        <taxon>Bacteria</taxon>
        <taxon>Pseudomonadati</taxon>
        <taxon>Myxococcota</taxon>
        <taxon>Myxococcia</taxon>
        <taxon>Myxococcales</taxon>
        <taxon>Cystobacterineae</taxon>
        <taxon>Anaeromyxobacteraceae</taxon>
        <taxon>Anaeromyxobacter</taxon>
    </lineage>
</organism>
<evidence type="ECO:0000313" key="10">
    <source>
        <dbReference type="Proteomes" id="UP000503640"/>
    </source>
</evidence>
<feature type="domain" description="Acyl-CoA oxidase/dehydrogenase middle" evidence="7">
    <location>
        <begin position="169"/>
        <end position="266"/>
    </location>
</feature>
<keyword evidence="5" id="KW-0560">Oxidoreductase</keyword>
<comment type="similarity">
    <text evidence="2 5">Belongs to the acyl-CoA dehydrogenase family.</text>
</comment>
<comment type="caution">
    <text evidence="9">The sequence shown here is derived from an EMBL/GenBank/DDBJ whole genome shotgun (WGS) entry which is preliminary data.</text>
</comment>
<evidence type="ECO:0000256" key="3">
    <source>
        <dbReference type="ARBA" id="ARBA00022630"/>
    </source>
</evidence>
<name>A0A7I9VFZ3_9BACT</name>
<dbReference type="Pfam" id="PF18158">
    <property type="entry name" value="AidB_N"/>
    <property type="match status" value="1"/>
</dbReference>
<dbReference type="PROSITE" id="PS00073">
    <property type="entry name" value="ACYL_COA_DH_2"/>
    <property type="match status" value="1"/>
</dbReference>
<protein>
    <recommendedName>
        <fullName evidence="11">Acyl-CoA dehydrogenase domain protein</fullName>
    </recommendedName>
</protein>
<feature type="domain" description="Acyl-CoA dehydrogenase/oxidase C-terminal" evidence="6">
    <location>
        <begin position="278"/>
        <end position="435"/>
    </location>
</feature>
<evidence type="ECO:0000256" key="4">
    <source>
        <dbReference type="ARBA" id="ARBA00022827"/>
    </source>
</evidence>
<dbReference type="InterPro" id="IPR009075">
    <property type="entry name" value="AcylCo_DH/oxidase_C"/>
</dbReference>
<dbReference type="Pfam" id="PF00441">
    <property type="entry name" value="Acyl-CoA_dh_1"/>
    <property type="match status" value="1"/>
</dbReference>
<dbReference type="AlphaFoldDB" id="A0A7I9VFZ3"/>
<dbReference type="InterPro" id="IPR041504">
    <property type="entry name" value="AidB_N"/>
</dbReference>
<dbReference type="SUPFAM" id="SSF56645">
    <property type="entry name" value="Acyl-CoA dehydrogenase NM domain-like"/>
    <property type="match status" value="1"/>
</dbReference>
<gene>
    <name evidence="9" type="ORF">AMYX_00520</name>
</gene>
<dbReference type="SUPFAM" id="SSF47203">
    <property type="entry name" value="Acyl-CoA dehydrogenase C-terminal domain-like"/>
    <property type="match status" value="1"/>
</dbReference>
<keyword evidence="4 5" id="KW-0274">FAD</keyword>
<evidence type="ECO:0000313" key="9">
    <source>
        <dbReference type="EMBL" id="GEJ55311.1"/>
    </source>
</evidence>